<keyword evidence="1" id="KW-0812">Transmembrane</keyword>
<keyword evidence="1" id="KW-0472">Membrane</keyword>
<proteinExistence type="predicted"/>
<organism evidence="2 3">
    <name type="scientific">Pterulicium gracile</name>
    <dbReference type="NCBI Taxonomy" id="1884261"/>
    <lineage>
        <taxon>Eukaryota</taxon>
        <taxon>Fungi</taxon>
        <taxon>Dikarya</taxon>
        <taxon>Basidiomycota</taxon>
        <taxon>Agaricomycotina</taxon>
        <taxon>Agaricomycetes</taxon>
        <taxon>Agaricomycetidae</taxon>
        <taxon>Agaricales</taxon>
        <taxon>Pleurotineae</taxon>
        <taxon>Pterulaceae</taxon>
        <taxon>Pterulicium</taxon>
    </lineage>
</organism>
<dbReference type="Proteomes" id="UP000305067">
    <property type="component" value="Unassembled WGS sequence"/>
</dbReference>
<dbReference type="AlphaFoldDB" id="A0A5C3QFK8"/>
<name>A0A5C3QFK8_9AGAR</name>
<evidence type="ECO:0000256" key="1">
    <source>
        <dbReference type="SAM" id="Phobius"/>
    </source>
</evidence>
<accession>A0A5C3QFK8</accession>
<keyword evidence="3" id="KW-1185">Reference proteome</keyword>
<protein>
    <submittedName>
        <fullName evidence="2">Uncharacterized protein</fullName>
    </submittedName>
</protein>
<feature type="transmembrane region" description="Helical" evidence="1">
    <location>
        <begin position="22"/>
        <end position="43"/>
    </location>
</feature>
<reference evidence="2 3" key="1">
    <citation type="journal article" date="2019" name="Nat. Ecol. Evol.">
        <title>Megaphylogeny resolves global patterns of mushroom evolution.</title>
        <authorList>
            <person name="Varga T."/>
            <person name="Krizsan K."/>
            <person name="Foldi C."/>
            <person name="Dima B."/>
            <person name="Sanchez-Garcia M."/>
            <person name="Sanchez-Ramirez S."/>
            <person name="Szollosi G.J."/>
            <person name="Szarkandi J.G."/>
            <person name="Papp V."/>
            <person name="Albert L."/>
            <person name="Andreopoulos W."/>
            <person name="Angelini C."/>
            <person name="Antonin V."/>
            <person name="Barry K.W."/>
            <person name="Bougher N.L."/>
            <person name="Buchanan P."/>
            <person name="Buyck B."/>
            <person name="Bense V."/>
            <person name="Catcheside P."/>
            <person name="Chovatia M."/>
            <person name="Cooper J."/>
            <person name="Damon W."/>
            <person name="Desjardin D."/>
            <person name="Finy P."/>
            <person name="Geml J."/>
            <person name="Haridas S."/>
            <person name="Hughes K."/>
            <person name="Justo A."/>
            <person name="Karasinski D."/>
            <person name="Kautmanova I."/>
            <person name="Kiss B."/>
            <person name="Kocsube S."/>
            <person name="Kotiranta H."/>
            <person name="LaButti K.M."/>
            <person name="Lechner B.E."/>
            <person name="Liimatainen K."/>
            <person name="Lipzen A."/>
            <person name="Lukacs Z."/>
            <person name="Mihaltcheva S."/>
            <person name="Morgado L.N."/>
            <person name="Niskanen T."/>
            <person name="Noordeloos M.E."/>
            <person name="Ohm R.A."/>
            <person name="Ortiz-Santana B."/>
            <person name="Ovrebo C."/>
            <person name="Racz N."/>
            <person name="Riley R."/>
            <person name="Savchenko A."/>
            <person name="Shiryaev A."/>
            <person name="Soop K."/>
            <person name="Spirin V."/>
            <person name="Szebenyi C."/>
            <person name="Tomsovsky M."/>
            <person name="Tulloss R.E."/>
            <person name="Uehling J."/>
            <person name="Grigoriev I.V."/>
            <person name="Vagvolgyi C."/>
            <person name="Papp T."/>
            <person name="Martin F.M."/>
            <person name="Miettinen O."/>
            <person name="Hibbett D.S."/>
            <person name="Nagy L.G."/>
        </authorList>
    </citation>
    <scope>NUCLEOTIDE SEQUENCE [LARGE SCALE GENOMIC DNA]</scope>
    <source>
        <strain evidence="2 3">CBS 309.79</strain>
    </source>
</reference>
<keyword evidence="1" id="KW-1133">Transmembrane helix</keyword>
<sequence>MESRMVNRDVEVGIARLRLCRLWTYIIIFLGLHALWTQTRLLCGSGKHRHMIQPSSFLSCPHEGHTRLIL</sequence>
<gene>
    <name evidence="2" type="ORF">BDV98DRAFT_569834</name>
</gene>
<evidence type="ECO:0000313" key="3">
    <source>
        <dbReference type="Proteomes" id="UP000305067"/>
    </source>
</evidence>
<evidence type="ECO:0000313" key="2">
    <source>
        <dbReference type="EMBL" id="TFL00018.1"/>
    </source>
</evidence>
<dbReference type="EMBL" id="ML178830">
    <property type="protein sequence ID" value="TFL00018.1"/>
    <property type="molecule type" value="Genomic_DNA"/>
</dbReference>